<dbReference type="InterPro" id="IPR045028">
    <property type="entry name" value="DinG/Rad3-like"/>
</dbReference>
<evidence type="ECO:0000256" key="4">
    <source>
        <dbReference type="ARBA" id="ARBA00016387"/>
    </source>
</evidence>
<keyword evidence="6" id="KW-0479">Metal-binding</keyword>
<dbReference type="Pfam" id="PF06733">
    <property type="entry name" value="DEAD_2"/>
    <property type="match status" value="1"/>
</dbReference>
<dbReference type="InterPro" id="IPR006555">
    <property type="entry name" value="ATP-dep_Helicase_C"/>
</dbReference>
<evidence type="ECO:0000256" key="9">
    <source>
        <dbReference type="ARBA" id="ARBA00022806"/>
    </source>
</evidence>
<dbReference type="GO" id="GO:0043139">
    <property type="term" value="F:5'-3' DNA helicase activity"/>
    <property type="evidence" value="ECO:0007669"/>
    <property type="project" value="UniProtKB-EC"/>
</dbReference>
<evidence type="ECO:0000259" key="25">
    <source>
        <dbReference type="PROSITE" id="PS51193"/>
    </source>
</evidence>
<keyword evidence="10" id="KW-0067">ATP-binding</keyword>
<keyword evidence="13" id="KW-0238">DNA-binding</keyword>
<dbReference type="PANTHER" id="PTHR11472">
    <property type="entry name" value="DNA REPAIR DEAD HELICASE RAD3/XP-D SUBFAMILY MEMBER"/>
    <property type="match status" value="1"/>
</dbReference>
<evidence type="ECO:0000256" key="8">
    <source>
        <dbReference type="ARBA" id="ARBA00022801"/>
    </source>
</evidence>
<dbReference type="OrthoDB" id="267079at2759"/>
<accession>A0A8H7W7G7</accession>
<evidence type="ECO:0000256" key="1">
    <source>
        <dbReference type="ARBA" id="ARBA00001966"/>
    </source>
</evidence>
<evidence type="ECO:0000256" key="15">
    <source>
        <dbReference type="ARBA" id="ARBA00023242"/>
    </source>
</evidence>
<keyword evidence="11" id="KW-0408">Iron</keyword>
<evidence type="ECO:0000256" key="13">
    <source>
        <dbReference type="ARBA" id="ARBA00023125"/>
    </source>
</evidence>
<comment type="function">
    <text evidence="21">ATP-dependent DNA helicase important for chromosome transmission and normal cell cycle progression in G(2)/M. May have a role in changing DNA topology to allow the loading of proteins involved in maintaining sister chromatid cohesion in the vicinity of the centromeres. Has a specific role in chromosome segregation during meiosis II.</text>
</comment>
<evidence type="ECO:0000256" key="11">
    <source>
        <dbReference type="ARBA" id="ARBA00023004"/>
    </source>
</evidence>
<organism evidence="26 27">
    <name type="scientific">Cadophora malorum</name>
    <dbReference type="NCBI Taxonomy" id="108018"/>
    <lineage>
        <taxon>Eukaryota</taxon>
        <taxon>Fungi</taxon>
        <taxon>Dikarya</taxon>
        <taxon>Ascomycota</taxon>
        <taxon>Pezizomycotina</taxon>
        <taxon>Leotiomycetes</taxon>
        <taxon>Helotiales</taxon>
        <taxon>Ploettnerulaceae</taxon>
        <taxon>Cadophora</taxon>
    </lineage>
</organism>
<evidence type="ECO:0000256" key="18">
    <source>
        <dbReference type="ARBA" id="ARBA00044969"/>
    </source>
</evidence>
<evidence type="ECO:0000256" key="14">
    <source>
        <dbReference type="ARBA" id="ARBA00023235"/>
    </source>
</evidence>
<dbReference type="FunFam" id="3.40.50.300:FF:002774">
    <property type="entry name" value="ATP-dependent DNA helicase chl1"/>
    <property type="match status" value="1"/>
</dbReference>
<keyword evidence="16" id="KW-0131">Cell cycle</keyword>
<dbReference type="EMBL" id="JAFJYH010000135">
    <property type="protein sequence ID" value="KAG4418152.1"/>
    <property type="molecule type" value="Genomic_DNA"/>
</dbReference>
<keyword evidence="7" id="KW-0547">Nucleotide-binding</keyword>
<proteinExistence type="inferred from homology"/>
<dbReference type="GO" id="GO:0034085">
    <property type="term" value="P:establishment of sister chromatid cohesion"/>
    <property type="evidence" value="ECO:0007669"/>
    <property type="project" value="TreeGrafter"/>
</dbReference>
<keyword evidence="9" id="KW-0347">Helicase</keyword>
<dbReference type="InterPro" id="IPR013020">
    <property type="entry name" value="Rad3/Chl1-like"/>
</dbReference>
<evidence type="ECO:0000256" key="3">
    <source>
        <dbReference type="ARBA" id="ARBA00008435"/>
    </source>
</evidence>
<feature type="domain" description="Helicase ATP-binding" evidence="25">
    <location>
        <begin position="15"/>
        <end position="424"/>
    </location>
</feature>
<comment type="subcellular location">
    <subcellularLocation>
        <location evidence="2">Nucleus</location>
    </subcellularLocation>
</comment>
<reference evidence="26" key="1">
    <citation type="submission" date="2021-02" db="EMBL/GenBank/DDBJ databases">
        <title>Genome sequence Cadophora malorum strain M34.</title>
        <authorList>
            <person name="Stefanovic E."/>
            <person name="Vu D."/>
            <person name="Scully C."/>
            <person name="Dijksterhuis J."/>
            <person name="Roader J."/>
            <person name="Houbraken J."/>
        </authorList>
    </citation>
    <scope>NUCLEOTIDE SEQUENCE</scope>
    <source>
        <strain evidence="26">M34</strain>
    </source>
</reference>
<dbReference type="GO" id="GO:0006139">
    <property type="term" value="P:nucleobase-containing compound metabolic process"/>
    <property type="evidence" value="ECO:0007669"/>
    <property type="project" value="InterPro"/>
</dbReference>
<evidence type="ECO:0000256" key="12">
    <source>
        <dbReference type="ARBA" id="ARBA00023014"/>
    </source>
</evidence>
<evidence type="ECO:0000256" key="2">
    <source>
        <dbReference type="ARBA" id="ARBA00004123"/>
    </source>
</evidence>
<dbReference type="SMART" id="SM00488">
    <property type="entry name" value="DEXDc2"/>
    <property type="match status" value="1"/>
</dbReference>
<dbReference type="SMART" id="SM00491">
    <property type="entry name" value="HELICc2"/>
    <property type="match status" value="1"/>
</dbReference>
<evidence type="ECO:0000256" key="21">
    <source>
        <dbReference type="ARBA" id="ARBA00045702"/>
    </source>
</evidence>
<dbReference type="GO" id="GO:0046872">
    <property type="term" value="F:metal ion binding"/>
    <property type="evidence" value="ECO:0007669"/>
    <property type="project" value="UniProtKB-KW"/>
</dbReference>
<evidence type="ECO:0000256" key="10">
    <source>
        <dbReference type="ARBA" id="ARBA00022840"/>
    </source>
</evidence>
<dbReference type="InterPro" id="IPR010614">
    <property type="entry name" value="RAD3-like_helicase_DEAD"/>
</dbReference>
<dbReference type="GO" id="GO:0005634">
    <property type="term" value="C:nucleus"/>
    <property type="evidence" value="ECO:0007669"/>
    <property type="project" value="UniProtKB-SubCell"/>
</dbReference>
<feature type="compositionally biased region" description="Acidic residues" evidence="24">
    <location>
        <begin position="147"/>
        <end position="160"/>
    </location>
</feature>
<keyword evidence="8" id="KW-0378">Hydrolase</keyword>
<evidence type="ECO:0000256" key="16">
    <source>
        <dbReference type="ARBA" id="ARBA00023306"/>
    </source>
</evidence>
<name>A0A8H7W7G7_9HELO</name>
<evidence type="ECO:0000256" key="19">
    <source>
        <dbReference type="ARBA" id="ARBA00044998"/>
    </source>
</evidence>
<comment type="caution">
    <text evidence="26">The sequence shown here is derived from an EMBL/GenBank/DDBJ whole genome shotgun (WGS) entry which is preliminary data.</text>
</comment>
<dbReference type="GO" id="GO:0005524">
    <property type="term" value="F:ATP binding"/>
    <property type="evidence" value="ECO:0007669"/>
    <property type="project" value="UniProtKB-KW"/>
</dbReference>
<dbReference type="CDD" id="cd18788">
    <property type="entry name" value="SF2_C_XPD"/>
    <property type="match status" value="1"/>
</dbReference>
<dbReference type="Pfam" id="PF13307">
    <property type="entry name" value="Helicase_C_2"/>
    <property type="match status" value="1"/>
</dbReference>
<gene>
    <name evidence="26" type="ORF">IFR04_008673</name>
</gene>
<keyword evidence="15" id="KW-0539">Nucleus</keyword>
<dbReference type="SUPFAM" id="SSF52540">
    <property type="entry name" value="P-loop containing nucleoside triphosphate hydrolases"/>
    <property type="match status" value="1"/>
</dbReference>
<dbReference type="PROSITE" id="PS51193">
    <property type="entry name" value="HELICASE_ATP_BIND_2"/>
    <property type="match status" value="1"/>
</dbReference>
<dbReference type="Gene3D" id="3.40.50.300">
    <property type="entry name" value="P-loop containing nucleotide triphosphate hydrolases"/>
    <property type="match status" value="3"/>
</dbReference>
<evidence type="ECO:0000256" key="6">
    <source>
        <dbReference type="ARBA" id="ARBA00022723"/>
    </source>
</evidence>
<dbReference type="InterPro" id="IPR006554">
    <property type="entry name" value="Helicase-like_DEXD_c2"/>
</dbReference>
<dbReference type="InterPro" id="IPR014013">
    <property type="entry name" value="Helic_SF1/SF2_ATP-bd_DinG/Rad3"/>
</dbReference>
<keyword evidence="27" id="KW-1185">Reference proteome</keyword>
<dbReference type="NCBIfam" id="TIGR00604">
    <property type="entry name" value="rad3"/>
    <property type="match status" value="1"/>
</dbReference>
<evidence type="ECO:0000256" key="20">
    <source>
        <dbReference type="ARBA" id="ARBA00045008"/>
    </source>
</evidence>
<feature type="non-terminal residue" evidence="26">
    <location>
        <position position="1"/>
    </location>
</feature>
<dbReference type="GO" id="GO:0016818">
    <property type="term" value="F:hydrolase activity, acting on acid anhydrides, in phosphorus-containing anhydrides"/>
    <property type="evidence" value="ECO:0007669"/>
    <property type="project" value="InterPro"/>
</dbReference>
<evidence type="ECO:0000256" key="23">
    <source>
        <dbReference type="SAM" id="Coils"/>
    </source>
</evidence>
<dbReference type="Proteomes" id="UP000664132">
    <property type="component" value="Unassembled WGS sequence"/>
</dbReference>
<comment type="similarity">
    <text evidence="3">Belongs to the DEAD box helicase family. DEAH subfamily. DDX11/CHL1 sub-subfamily.</text>
</comment>
<evidence type="ECO:0000256" key="24">
    <source>
        <dbReference type="SAM" id="MobiDB-lite"/>
    </source>
</evidence>
<comment type="catalytic activity">
    <reaction evidence="22">
        <text>ATP + H2O = ADP + phosphate + H(+)</text>
        <dbReference type="Rhea" id="RHEA:13065"/>
        <dbReference type="ChEBI" id="CHEBI:15377"/>
        <dbReference type="ChEBI" id="CHEBI:15378"/>
        <dbReference type="ChEBI" id="CHEBI:30616"/>
        <dbReference type="ChEBI" id="CHEBI:43474"/>
        <dbReference type="ChEBI" id="CHEBI:456216"/>
        <dbReference type="EC" id="5.6.2.3"/>
    </reaction>
</comment>
<keyword evidence="12" id="KW-0411">Iron-sulfur</keyword>
<feature type="region of interest" description="Disordered" evidence="24">
    <location>
        <begin position="135"/>
        <end position="173"/>
    </location>
</feature>
<dbReference type="GO" id="GO:0051536">
    <property type="term" value="F:iron-sulfur cluster binding"/>
    <property type="evidence" value="ECO:0007669"/>
    <property type="project" value="UniProtKB-KW"/>
</dbReference>
<evidence type="ECO:0000313" key="26">
    <source>
        <dbReference type="EMBL" id="KAG4418152.1"/>
    </source>
</evidence>
<sequence length="878" mass="97866">MAPEGEEDSEKVVAARDRFHHPFTPYAIQETFMETVYQVLEDGKVAILESPTGTGKSLSLICGALTWLRDHKAKTFEEGLNWGNDSDEPGWIIEQAKARRRRELLRNREDMEARLAKIRAKERAQRDKYLKGDQSFKRRKVETENNHDDEEQFVLDDYDSDRDQNGTSTGGLSAKTLELMSKIGMGPAATAEEEDEVEDEIKIFYCSRTHSQLTQFINELRRVHFPPSVQDENTKETDIEDLKHLTLGSRKNLCINPKVNKLSSLTAINERCAELQQSSTPKEHKCTFLPNQENETLVNTFRDHSLATIRDIEDMGELGKQIGICPYYSSRAAIKPAEIVTLPYPLLLQESARDALGISLKGHVVIIDEAHNLMDAISGIHGVEVSLRQLKKARAQLGGYLQKFRNRLKGKNRVYVAQVVRIIDSLAGYLESRLALPKQDGTVSDKDLLSGKGVDQINLFKLIRYLQESKLARKVESYALHTETKTTQSNALSTKPTEQNIATSTPVLHHISSLLSALTHPSKEGRLFYALSPTPTSPDLIILKFQLLDPSTHFQTLVSSARAVILAGGTMSPMSDYTSHLFPYLPPSRITTLSCGHVIPKENLLAWNVSKGPTGQTFDFTFKNRTNYDMIDDLGRALLNICSVVPDGVVVFFPSYTSLASIISRWEVIPPSSSSTTSHSPPTPQPQSLLQRLALKKSIFKESKDVSVDNILASYAASIEAGKGGLLFSVVGGKMSEGINFSDRLGRCVVIVGLPFPNINSAEWKAKMEYIETSTVERLQAETQSQAQGQAQAEADGDGRIAEKLTKEEMVRRGKEEAREFYENACMRAVNQSVGRAIRHQGDYAAIVMVDRRFEGERVRGKLPGWIREGLVEGSAAK</sequence>
<dbReference type="InterPro" id="IPR027417">
    <property type="entry name" value="P-loop_NTPase"/>
</dbReference>
<keyword evidence="23" id="KW-0175">Coiled coil</keyword>
<evidence type="ECO:0000256" key="17">
    <source>
        <dbReference type="ARBA" id="ARBA00029709"/>
    </source>
</evidence>
<dbReference type="EC" id="5.6.2.3" evidence="18"/>
<keyword evidence="14" id="KW-0413">Isomerase</keyword>
<comment type="cofactor">
    <cofactor evidence="1">
        <name>[4Fe-4S] cluster</name>
        <dbReference type="ChEBI" id="CHEBI:49883"/>
    </cofactor>
</comment>
<dbReference type="GO" id="GO:0003677">
    <property type="term" value="F:DNA binding"/>
    <property type="evidence" value="ECO:0007669"/>
    <property type="project" value="UniProtKB-KW"/>
</dbReference>
<evidence type="ECO:0000256" key="7">
    <source>
        <dbReference type="ARBA" id="ARBA00022741"/>
    </source>
</evidence>
<feature type="coiled-coil region" evidence="23">
    <location>
        <begin position="101"/>
        <end position="128"/>
    </location>
</feature>
<feature type="compositionally biased region" description="Basic and acidic residues" evidence="24">
    <location>
        <begin position="135"/>
        <end position="146"/>
    </location>
</feature>
<evidence type="ECO:0000256" key="22">
    <source>
        <dbReference type="ARBA" id="ARBA00048954"/>
    </source>
</evidence>
<protein>
    <recommendedName>
        <fullName evidence="5">ATP-dependent DNA helicase CHL1</fullName>
        <ecNumber evidence="18">5.6.2.3</ecNumber>
    </recommendedName>
    <alternativeName>
        <fullName evidence="4">ATP-dependent DNA helicase chl1</fullName>
    </alternativeName>
    <alternativeName>
        <fullName evidence="17">Chromosome loss protein 1</fullName>
    </alternativeName>
    <alternativeName>
        <fullName evidence="19 20">DNA 5'-3' helicase CHL1</fullName>
    </alternativeName>
</protein>
<evidence type="ECO:0000256" key="5">
    <source>
        <dbReference type="ARBA" id="ARBA00017386"/>
    </source>
</evidence>
<dbReference type="PANTHER" id="PTHR11472:SF41">
    <property type="entry name" value="ATP-DEPENDENT DNA HELICASE DDX11-RELATED"/>
    <property type="match status" value="1"/>
</dbReference>
<evidence type="ECO:0000313" key="27">
    <source>
        <dbReference type="Proteomes" id="UP000664132"/>
    </source>
</evidence>
<dbReference type="AlphaFoldDB" id="A0A8H7W7G7"/>